<dbReference type="EMBL" id="CP034328">
    <property type="protein sequence ID" value="AZL59082.1"/>
    <property type="molecule type" value="Genomic_DNA"/>
</dbReference>
<dbReference type="PANTHER" id="PTHR43689:SF8">
    <property type="entry name" value="ALPHA_BETA-HYDROLASES SUPERFAMILY PROTEIN"/>
    <property type="match status" value="1"/>
</dbReference>
<dbReference type="InterPro" id="IPR029058">
    <property type="entry name" value="AB_hydrolase_fold"/>
</dbReference>
<dbReference type="RefSeq" id="WP_125325279.1">
    <property type="nucleotide sequence ID" value="NZ_CP034328.1"/>
</dbReference>
<accession>A0A3S8U5Z1</accession>
<gene>
    <name evidence="2" type="ORF">EI545_09660</name>
</gene>
<keyword evidence="2" id="KW-0378">Hydrolase</keyword>
<sequence>MRYVFGLLTILVFVVVIGLLGLRLTAMLREISILPDSIPEEGRIVETALGPIYVEELGPEDGPVVLLVHGSVGWSRMWRPTQVALAAEGYRTVAFDMPPMGYSFRDPDADYSRQTQGGRMLALIAALDVRPVVVAHSFGAGPAAEAAMVDPAAIAGLVVVSGAIGLEGREGGTLPWPLGNSFMRELAVSASVTNPYAMGPLLRLFLHRKEAATPEVIDMLLAPSRRPGTTTAIAGWLPSLLVPPTGALSTRAEGWQALAVPLAFLWGDRDTATPLAQGERLADLTGAPLSILPEVGHIPQIEAPDDFQAALIALLADLTPPITAP</sequence>
<dbReference type="AlphaFoldDB" id="A0A3S8U5Z1"/>
<dbReference type="GO" id="GO:0016787">
    <property type="term" value="F:hydrolase activity"/>
    <property type="evidence" value="ECO:0007669"/>
    <property type="project" value="UniProtKB-KW"/>
</dbReference>
<organism evidence="2 3">
    <name type="scientific">Tabrizicola piscis</name>
    <dbReference type="NCBI Taxonomy" id="2494374"/>
    <lineage>
        <taxon>Bacteria</taxon>
        <taxon>Pseudomonadati</taxon>
        <taxon>Pseudomonadota</taxon>
        <taxon>Alphaproteobacteria</taxon>
        <taxon>Rhodobacterales</taxon>
        <taxon>Paracoccaceae</taxon>
        <taxon>Tabrizicola</taxon>
    </lineage>
</organism>
<dbReference type="Pfam" id="PF12697">
    <property type="entry name" value="Abhydrolase_6"/>
    <property type="match status" value="1"/>
</dbReference>
<feature type="domain" description="AB hydrolase-1" evidence="1">
    <location>
        <begin position="65"/>
        <end position="307"/>
    </location>
</feature>
<protein>
    <submittedName>
        <fullName evidence="2">Alpha/beta fold hydrolase</fullName>
    </submittedName>
</protein>
<evidence type="ECO:0000259" key="1">
    <source>
        <dbReference type="Pfam" id="PF12697"/>
    </source>
</evidence>
<dbReference type="PANTHER" id="PTHR43689">
    <property type="entry name" value="HYDROLASE"/>
    <property type="match status" value="1"/>
</dbReference>
<dbReference type="KEGG" id="taw:EI545_09660"/>
<dbReference type="OrthoDB" id="9804723at2"/>
<dbReference type="Proteomes" id="UP000282002">
    <property type="component" value="Chromosome"/>
</dbReference>
<dbReference type="InterPro" id="IPR000073">
    <property type="entry name" value="AB_hydrolase_1"/>
</dbReference>
<evidence type="ECO:0000313" key="3">
    <source>
        <dbReference type="Proteomes" id="UP000282002"/>
    </source>
</evidence>
<dbReference type="SUPFAM" id="SSF53474">
    <property type="entry name" value="alpha/beta-Hydrolases"/>
    <property type="match status" value="1"/>
</dbReference>
<evidence type="ECO:0000313" key="2">
    <source>
        <dbReference type="EMBL" id="AZL59082.1"/>
    </source>
</evidence>
<keyword evidence="3" id="KW-1185">Reference proteome</keyword>
<proteinExistence type="predicted"/>
<name>A0A3S8U5Z1_9RHOB</name>
<reference evidence="2 3" key="1">
    <citation type="submission" date="2018-12" db="EMBL/GenBank/DDBJ databases">
        <title>Complete genome sequencing of Tabrizicola sp. K13M18.</title>
        <authorList>
            <person name="Bae J.-W."/>
        </authorList>
    </citation>
    <scope>NUCLEOTIDE SEQUENCE [LARGE SCALE GENOMIC DNA]</scope>
    <source>
        <strain evidence="2 3">K13M18</strain>
    </source>
</reference>
<dbReference type="Gene3D" id="3.40.50.1820">
    <property type="entry name" value="alpha/beta hydrolase"/>
    <property type="match status" value="1"/>
</dbReference>